<dbReference type="PRINTS" id="PR00077">
    <property type="entry name" value="GPDHDRGNASE"/>
</dbReference>
<reference evidence="13" key="3">
    <citation type="submission" date="2015-06" db="UniProtKB">
        <authorList>
            <consortium name="EnsemblMetazoa"/>
        </authorList>
    </citation>
    <scope>IDENTIFICATION</scope>
</reference>
<dbReference type="AlphaFoldDB" id="T1FPC3"/>
<feature type="binding site" evidence="7">
    <location>
        <position position="300"/>
    </location>
    <ligand>
        <name>NAD(+)</name>
        <dbReference type="ChEBI" id="CHEBI:57540"/>
    </ligand>
</feature>
<evidence type="ECO:0000259" key="10">
    <source>
        <dbReference type="Pfam" id="PF01210"/>
    </source>
</evidence>
<dbReference type="Gene3D" id="3.40.50.720">
    <property type="entry name" value="NAD(P)-binding Rossmann-like Domain"/>
    <property type="match status" value="1"/>
</dbReference>
<feature type="binding site" evidence="7">
    <location>
        <begin position="11"/>
        <end position="16"/>
    </location>
    <ligand>
        <name>NAD(+)</name>
        <dbReference type="ChEBI" id="CHEBI:57540"/>
    </ligand>
</feature>
<feature type="domain" description="Glycerol-3-phosphate dehydrogenase NAD-dependent N-terminal" evidence="10">
    <location>
        <begin position="6"/>
        <end position="174"/>
    </location>
</feature>
<dbReference type="InterPro" id="IPR008927">
    <property type="entry name" value="6-PGluconate_DH-like_C_sf"/>
</dbReference>
<protein>
    <recommendedName>
        <fullName evidence="9">Glycerol-3-phosphate dehydrogenase [NAD(+)]</fullName>
        <ecNumber evidence="9">1.1.1.8</ecNumber>
    </recommendedName>
</protein>
<dbReference type="FunFam" id="1.10.1040.10:FF:000004">
    <property type="entry name" value="Glycerol-3-phosphate dehydrogenase [NAD(+)]"/>
    <property type="match status" value="1"/>
</dbReference>
<dbReference type="eggNOG" id="KOG2711">
    <property type="taxonomic scope" value="Eukaryota"/>
</dbReference>
<dbReference type="CTD" id="20210670"/>
<dbReference type="Pfam" id="PF01210">
    <property type="entry name" value="NAD_Gly3P_dh_N"/>
    <property type="match status" value="1"/>
</dbReference>
<name>T1FPC3_HELRO</name>
<dbReference type="KEGG" id="hro:HELRODRAFT_187732"/>
<dbReference type="InterPro" id="IPR036291">
    <property type="entry name" value="NAD(P)-bd_dom_sf"/>
</dbReference>
<dbReference type="GO" id="GO:0047952">
    <property type="term" value="F:glycerol-3-phosphate dehydrogenase [NAD(P)+] activity"/>
    <property type="evidence" value="ECO:0000318"/>
    <property type="project" value="GO_Central"/>
</dbReference>
<feature type="domain" description="Glycerol-3-phosphate dehydrogenase NAD-dependent C-terminal" evidence="11">
    <location>
        <begin position="195"/>
        <end position="341"/>
    </location>
</feature>
<keyword evidence="2 8" id="KW-0560">Oxidoreductase</keyword>
<evidence type="ECO:0000256" key="3">
    <source>
        <dbReference type="ARBA" id="ARBA00023027"/>
    </source>
</evidence>
<accession>T1FPC3</accession>
<evidence type="ECO:0000313" key="12">
    <source>
        <dbReference type="EMBL" id="ESO09743.1"/>
    </source>
</evidence>
<dbReference type="EC" id="1.1.1.8" evidence="9"/>
<dbReference type="GO" id="GO:0042803">
    <property type="term" value="F:protein homodimerization activity"/>
    <property type="evidence" value="ECO:0007669"/>
    <property type="project" value="InterPro"/>
</dbReference>
<dbReference type="SUPFAM" id="SSF48179">
    <property type="entry name" value="6-phosphogluconate dehydrogenase C-terminal domain-like"/>
    <property type="match status" value="1"/>
</dbReference>
<evidence type="ECO:0000256" key="7">
    <source>
        <dbReference type="PIRSR" id="PIRSR000114-3"/>
    </source>
</evidence>
<dbReference type="Gene3D" id="1.10.1040.10">
    <property type="entry name" value="N-(1-d-carboxylethyl)-l-norvaline Dehydrogenase, domain 2"/>
    <property type="match status" value="1"/>
</dbReference>
<feature type="binding site" evidence="6">
    <location>
        <position position="122"/>
    </location>
    <ligand>
        <name>substrate</name>
    </ligand>
</feature>
<dbReference type="STRING" id="6412.T1FPC3"/>
<dbReference type="EMBL" id="KB095918">
    <property type="protein sequence ID" value="ESO09743.1"/>
    <property type="molecule type" value="Genomic_DNA"/>
</dbReference>
<dbReference type="InterPro" id="IPR017751">
    <property type="entry name" value="G3P_DH_NAD-dep_euk"/>
</dbReference>
<dbReference type="PIRSF" id="PIRSF000114">
    <property type="entry name" value="Glycerol-3-P_dh"/>
    <property type="match status" value="1"/>
</dbReference>
<dbReference type="Pfam" id="PF07479">
    <property type="entry name" value="NAD_Gly3P_dh_C"/>
    <property type="match status" value="1"/>
</dbReference>
<reference evidence="14" key="1">
    <citation type="submission" date="2012-12" db="EMBL/GenBank/DDBJ databases">
        <authorList>
            <person name="Hellsten U."/>
            <person name="Grimwood J."/>
            <person name="Chapman J.A."/>
            <person name="Shapiro H."/>
            <person name="Aerts A."/>
            <person name="Otillar R.P."/>
            <person name="Terry A.Y."/>
            <person name="Boore J.L."/>
            <person name="Simakov O."/>
            <person name="Marletaz F."/>
            <person name="Cho S.-J."/>
            <person name="Edsinger-Gonzales E."/>
            <person name="Havlak P."/>
            <person name="Kuo D.-H."/>
            <person name="Larsson T."/>
            <person name="Lv J."/>
            <person name="Arendt D."/>
            <person name="Savage R."/>
            <person name="Osoegawa K."/>
            <person name="de Jong P."/>
            <person name="Lindberg D.R."/>
            <person name="Seaver E.C."/>
            <person name="Weisblat D.A."/>
            <person name="Putnam N.H."/>
            <person name="Grigoriev I.V."/>
            <person name="Rokhsar D.S."/>
        </authorList>
    </citation>
    <scope>NUCLEOTIDE SEQUENCE</scope>
</reference>
<dbReference type="Proteomes" id="UP000015101">
    <property type="component" value="Unassembled WGS sequence"/>
</dbReference>
<dbReference type="InterPro" id="IPR013328">
    <property type="entry name" value="6PGD_dom2"/>
</dbReference>
<evidence type="ECO:0000256" key="1">
    <source>
        <dbReference type="ARBA" id="ARBA00011009"/>
    </source>
</evidence>
<evidence type="ECO:0000256" key="6">
    <source>
        <dbReference type="PIRSR" id="PIRSR000114-2"/>
    </source>
</evidence>
<dbReference type="PANTHER" id="PTHR11728:SF8">
    <property type="entry name" value="GLYCEROL-3-PHOSPHATE DEHYDROGENASE [NAD(+)]-RELATED"/>
    <property type="match status" value="1"/>
</dbReference>
<evidence type="ECO:0000256" key="5">
    <source>
        <dbReference type="PIRSR" id="PIRSR000114-1"/>
    </source>
</evidence>
<evidence type="ECO:0000259" key="11">
    <source>
        <dbReference type="Pfam" id="PF07479"/>
    </source>
</evidence>
<gene>
    <name evidence="13" type="primary">20210670</name>
    <name evidence="12" type="ORF">HELRODRAFT_187732</name>
</gene>
<keyword evidence="3 7" id="KW-0520">NAD</keyword>
<reference evidence="12 14" key="2">
    <citation type="journal article" date="2013" name="Nature">
        <title>Insights into bilaterian evolution from three spiralian genomes.</title>
        <authorList>
            <person name="Simakov O."/>
            <person name="Marletaz F."/>
            <person name="Cho S.J."/>
            <person name="Edsinger-Gonzales E."/>
            <person name="Havlak P."/>
            <person name="Hellsten U."/>
            <person name="Kuo D.H."/>
            <person name="Larsson T."/>
            <person name="Lv J."/>
            <person name="Arendt D."/>
            <person name="Savage R."/>
            <person name="Osoegawa K."/>
            <person name="de Jong P."/>
            <person name="Grimwood J."/>
            <person name="Chapman J.A."/>
            <person name="Shapiro H."/>
            <person name="Aerts A."/>
            <person name="Otillar R.P."/>
            <person name="Terry A.Y."/>
            <person name="Boore J.L."/>
            <person name="Grigoriev I.V."/>
            <person name="Lindberg D.R."/>
            <person name="Seaver E.C."/>
            <person name="Weisblat D.A."/>
            <person name="Putnam N.H."/>
            <person name="Rokhsar D.S."/>
        </authorList>
    </citation>
    <scope>NUCLEOTIDE SEQUENCE</scope>
</reference>
<dbReference type="InterPro" id="IPR006168">
    <property type="entry name" value="G3P_DH_NAD-dep"/>
</dbReference>
<feature type="binding site" evidence="7">
    <location>
        <position position="155"/>
    </location>
    <ligand>
        <name>NAD(+)</name>
        <dbReference type="ChEBI" id="CHEBI:57540"/>
    </ligand>
</feature>
<dbReference type="NCBIfam" id="TIGR03376">
    <property type="entry name" value="glycerol3P_DH"/>
    <property type="match status" value="1"/>
</dbReference>
<keyword evidence="14" id="KW-1185">Reference proteome</keyword>
<feature type="binding site" evidence="7">
    <location>
        <position position="270"/>
    </location>
    <ligand>
        <name>NAD(+)</name>
        <dbReference type="ChEBI" id="CHEBI:57540"/>
    </ligand>
</feature>
<comment type="similarity">
    <text evidence="1 8">Belongs to the NAD-dependent glycerol-3-phosphate dehydrogenase family.</text>
</comment>
<evidence type="ECO:0000313" key="13">
    <source>
        <dbReference type="EnsemblMetazoa" id="HelroP187732"/>
    </source>
</evidence>
<evidence type="ECO:0000313" key="14">
    <source>
        <dbReference type="Proteomes" id="UP000015101"/>
    </source>
</evidence>
<feature type="binding site" evidence="7">
    <location>
        <position position="298"/>
    </location>
    <ligand>
        <name>NAD(+)</name>
        <dbReference type="ChEBI" id="CHEBI:57540"/>
    </ligand>
</feature>
<dbReference type="OMA" id="NRMFGNM"/>
<dbReference type="GO" id="GO:0005975">
    <property type="term" value="P:carbohydrate metabolic process"/>
    <property type="evidence" value="ECO:0007669"/>
    <property type="project" value="InterPro"/>
</dbReference>
<evidence type="ECO:0000256" key="4">
    <source>
        <dbReference type="ARBA" id="ARBA00048683"/>
    </source>
</evidence>
<dbReference type="InterPro" id="IPR006109">
    <property type="entry name" value="G3P_DH_NAD-dep_C"/>
</dbReference>
<dbReference type="GO" id="GO:0046168">
    <property type="term" value="P:glycerol-3-phosphate catabolic process"/>
    <property type="evidence" value="ECO:0007669"/>
    <property type="project" value="UniProtKB-UniRule"/>
</dbReference>
<feature type="binding site" evidence="6">
    <location>
        <begin position="270"/>
        <end position="271"/>
    </location>
    <ligand>
        <name>substrate</name>
    </ligand>
</feature>
<dbReference type="GO" id="GO:0006072">
    <property type="term" value="P:glycerol-3-phosphate metabolic process"/>
    <property type="evidence" value="ECO:0000318"/>
    <property type="project" value="GO_Central"/>
</dbReference>
<dbReference type="SUPFAM" id="SSF51735">
    <property type="entry name" value="NAD(P)-binding Rossmann-fold domains"/>
    <property type="match status" value="1"/>
</dbReference>
<dbReference type="GO" id="GO:0141152">
    <property type="term" value="F:glycerol-3-phosphate dehydrogenase (NAD+) activity"/>
    <property type="evidence" value="ECO:0007669"/>
    <property type="project" value="UniProtKB-UniRule"/>
</dbReference>
<comment type="catalytic activity">
    <reaction evidence="4 9">
        <text>sn-glycerol 3-phosphate + NAD(+) = dihydroxyacetone phosphate + NADH + H(+)</text>
        <dbReference type="Rhea" id="RHEA:11092"/>
        <dbReference type="ChEBI" id="CHEBI:15378"/>
        <dbReference type="ChEBI" id="CHEBI:57540"/>
        <dbReference type="ChEBI" id="CHEBI:57597"/>
        <dbReference type="ChEBI" id="CHEBI:57642"/>
        <dbReference type="ChEBI" id="CHEBI:57945"/>
        <dbReference type="EC" id="1.1.1.8"/>
    </reaction>
</comment>
<dbReference type="EnsemblMetazoa" id="HelroT187732">
    <property type="protein sequence ID" value="HelroP187732"/>
    <property type="gene ID" value="HelroG187732"/>
</dbReference>
<evidence type="ECO:0000256" key="9">
    <source>
        <dbReference type="RuleBase" id="RU361243"/>
    </source>
</evidence>
<dbReference type="HOGENOM" id="CLU_033449_2_2_1"/>
<sequence length="351" mass="39090">MAKKKKVSLIGSGNWGTVICKILGNNILCNEHLYEKNLPMFVKKELYNGIDLCDIINEKKMNKKYMPHCFIPDNVMASSDLLEVTDRADILVFVLPHQYVREICETLKGHVKNDAIAISLIKGFDVYGNKLDLISNVIRSQLNIPCSVLMGANLAYEVALEMYSEATIGCKDEEVGILMKKLFQTHYFRIVVVDDELTVELGGALKNIVAMGAGFSDGLNGGHNTKSAVIRLGLMEMMSFSKMFFKDSKMSTYFESSGLGDLVTTCYAGRNHRVAKEFASNPQQTLENLEMNLLNGQKLQGPLTAAEVACVLKLHNVEGRFPMFSTIHKICSGEMPVSSFMDCLKNHPEHL</sequence>
<dbReference type="FunFam" id="3.40.50.720:FF:000365">
    <property type="entry name" value="Glycerol-3-phosphate dehydrogenase [NAD(+)]"/>
    <property type="match status" value="1"/>
</dbReference>
<evidence type="ECO:0000256" key="2">
    <source>
        <dbReference type="ARBA" id="ARBA00023002"/>
    </source>
</evidence>
<dbReference type="RefSeq" id="XP_009012145.1">
    <property type="nucleotide sequence ID" value="XM_009013897.1"/>
</dbReference>
<dbReference type="InterPro" id="IPR011128">
    <property type="entry name" value="G3P_DH_NAD-dep_N"/>
</dbReference>
<proteinExistence type="inferred from homology"/>
<dbReference type="InParanoid" id="T1FPC3"/>
<dbReference type="PANTHER" id="PTHR11728">
    <property type="entry name" value="GLYCEROL-3-PHOSPHATE DEHYDROGENASE"/>
    <property type="match status" value="1"/>
</dbReference>
<dbReference type="GeneID" id="20210670"/>
<organism evidence="13 14">
    <name type="scientific">Helobdella robusta</name>
    <name type="common">Californian leech</name>
    <dbReference type="NCBI Taxonomy" id="6412"/>
    <lineage>
        <taxon>Eukaryota</taxon>
        <taxon>Metazoa</taxon>
        <taxon>Spiralia</taxon>
        <taxon>Lophotrochozoa</taxon>
        <taxon>Annelida</taxon>
        <taxon>Clitellata</taxon>
        <taxon>Hirudinea</taxon>
        <taxon>Rhynchobdellida</taxon>
        <taxon>Glossiphoniidae</taxon>
        <taxon>Helobdella</taxon>
    </lineage>
</organism>
<dbReference type="GO" id="GO:0051287">
    <property type="term" value="F:NAD binding"/>
    <property type="evidence" value="ECO:0007669"/>
    <property type="project" value="UniProtKB-UniRule"/>
</dbReference>
<dbReference type="EMBL" id="AMQM01009056">
    <property type="status" value="NOT_ANNOTATED_CDS"/>
    <property type="molecule type" value="Genomic_DNA"/>
</dbReference>
<dbReference type="GO" id="GO:0005829">
    <property type="term" value="C:cytosol"/>
    <property type="evidence" value="ECO:0000318"/>
    <property type="project" value="GO_Central"/>
</dbReference>
<dbReference type="OrthoDB" id="10263760at2759"/>
<evidence type="ECO:0000256" key="8">
    <source>
        <dbReference type="RuleBase" id="RU000437"/>
    </source>
</evidence>
<feature type="active site" description="Proton acceptor" evidence="5">
    <location>
        <position position="206"/>
    </location>
</feature>